<dbReference type="GO" id="GO:0022857">
    <property type="term" value="F:transmembrane transporter activity"/>
    <property type="evidence" value="ECO:0007669"/>
    <property type="project" value="InterPro"/>
</dbReference>
<evidence type="ECO:0000256" key="7">
    <source>
        <dbReference type="ARBA" id="ARBA00023136"/>
    </source>
</evidence>
<dbReference type="Pfam" id="PF07690">
    <property type="entry name" value="MFS_1"/>
    <property type="match status" value="1"/>
</dbReference>
<feature type="transmembrane region" description="Helical" evidence="8">
    <location>
        <begin position="368"/>
        <end position="389"/>
    </location>
</feature>
<dbReference type="SUPFAM" id="SSF103473">
    <property type="entry name" value="MFS general substrate transporter"/>
    <property type="match status" value="1"/>
</dbReference>
<feature type="transmembrane region" description="Helical" evidence="8">
    <location>
        <begin position="218"/>
        <end position="240"/>
    </location>
</feature>
<dbReference type="Gene3D" id="1.20.1250.20">
    <property type="entry name" value="MFS general substrate transporter like domains"/>
    <property type="match status" value="1"/>
</dbReference>
<evidence type="ECO:0000313" key="11">
    <source>
        <dbReference type="Proteomes" id="UP000266016"/>
    </source>
</evidence>
<dbReference type="InterPro" id="IPR020846">
    <property type="entry name" value="MFS_dom"/>
</dbReference>
<dbReference type="InterPro" id="IPR011701">
    <property type="entry name" value="MFS"/>
</dbReference>
<dbReference type="GO" id="GO:0005886">
    <property type="term" value="C:plasma membrane"/>
    <property type="evidence" value="ECO:0007669"/>
    <property type="project" value="UniProtKB-SubCell"/>
</dbReference>
<keyword evidence="4" id="KW-1003">Cell membrane</keyword>
<comment type="similarity">
    <text evidence="2">Belongs to the major facilitator superfamily.</text>
</comment>
<reference evidence="10 11" key="1">
    <citation type="submission" date="2018-08" db="EMBL/GenBank/DDBJ databases">
        <title>Bacillus jemisoniae sp. nov., Bacillus chryseoplanitiae sp. nov., Bacillus resnikiae sp. nov., and Bacillus frankliniae sp. nov., isolated from Viking spacecraft and associated surfaces.</title>
        <authorList>
            <person name="Seuylemezian A."/>
            <person name="Vaishampayan P."/>
        </authorList>
    </citation>
    <scope>NUCLEOTIDE SEQUENCE [LARGE SCALE GENOMIC DNA]</scope>
    <source>
        <strain evidence="10 11">MA001</strain>
    </source>
</reference>
<feature type="transmembrane region" description="Helical" evidence="8">
    <location>
        <begin position="80"/>
        <end position="99"/>
    </location>
</feature>
<keyword evidence="5 8" id="KW-0812">Transmembrane</keyword>
<keyword evidence="3" id="KW-0813">Transport</keyword>
<evidence type="ECO:0000256" key="8">
    <source>
        <dbReference type="SAM" id="Phobius"/>
    </source>
</evidence>
<comment type="subcellular location">
    <subcellularLocation>
        <location evidence="1">Cell membrane</location>
        <topology evidence="1">Multi-pass membrane protein</topology>
    </subcellularLocation>
</comment>
<organism evidence="10 11">
    <name type="scientific">Peribacillus asahii</name>
    <dbReference type="NCBI Taxonomy" id="228899"/>
    <lineage>
        <taxon>Bacteria</taxon>
        <taxon>Bacillati</taxon>
        <taxon>Bacillota</taxon>
        <taxon>Bacilli</taxon>
        <taxon>Bacillales</taxon>
        <taxon>Bacillaceae</taxon>
        <taxon>Peribacillus</taxon>
    </lineage>
</organism>
<gene>
    <name evidence="10" type="ORF">D1953_00400</name>
</gene>
<feature type="transmembrane region" description="Helical" evidence="8">
    <location>
        <begin position="163"/>
        <end position="188"/>
    </location>
</feature>
<evidence type="ECO:0000259" key="9">
    <source>
        <dbReference type="PROSITE" id="PS50850"/>
    </source>
</evidence>
<evidence type="ECO:0000256" key="6">
    <source>
        <dbReference type="ARBA" id="ARBA00022989"/>
    </source>
</evidence>
<dbReference type="RefSeq" id="WP_119115180.1">
    <property type="nucleotide sequence ID" value="NZ_QWVS01000002.1"/>
</dbReference>
<dbReference type="AlphaFoldDB" id="A0A398BMR9"/>
<feature type="transmembrane region" description="Helical" evidence="8">
    <location>
        <begin position="306"/>
        <end position="331"/>
    </location>
</feature>
<feature type="domain" description="Major facilitator superfamily (MFS) profile" evidence="9">
    <location>
        <begin position="10"/>
        <end position="394"/>
    </location>
</feature>
<feature type="transmembrane region" description="Helical" evidence="8">
    <location>
        <begin position="138"/>
        <end position="157"/>
    </location>
</feature>
<protein>
    <submittedName>
        <fullName evidence="10">MFS transporter</fullName>
    </submittedName>
</protein>
<feature type="transmembrane region" description="Helical" evidence="8">
    <location>
        <begin position="105"/>
        <end position="126"/>
    </location>
</feature>
<sequence length="404" mass="44323">MQYIEFGTPAYRRIFLSMLLGSTVTFAILYSPQPLIHTFSKQFNISPSTSSLTISFATVALAVSMLFITVFSNAWGRKKIMGISLLLTSLVGILASFSPNFETLIFLRIVQGIAMGGFPAIAMTYLSEEVSPKHIGRIMGIYIGGSAFGGFLGRVIVSTLTDFFSWHIALLVLGVFSLIGSLLFWMYLPESQNFKKANLSFGNWTTGISSGLKNKSLFCIYGIGFLLMGVYVSLFNYIGFPLSKSPYHLSQTAIGFLFIFQLTGSWSSYLFGNLTERYSRSRLVSVAIVMTLIGSLMTLSSNIFLLIIGLVLFASGFFAAHSIASGWIGIISPPRSKAYASSLYLLFYYIGSSLIGWFGGVFLSHFGWGGVIFMICGLLIFTSLLVIVISQSLRLSRMEAVQTS</sequence>
<accession>A0A398BMR9</accession>
<keyword evidence="11" id="KW-1185">Reference proteome</keyword>
<dbReference type="PANTHER" id="PTHR43271:SF1">
    <property type="entry name" value="INNER MEMBRANE TRANSPORT PROTEIN YNFM"/>
    <property type="match status" value="1"/>
</dbReference>
<dbReference type="InterPro" id="IPR036259">
    <property type="entry name" value="MFS_trans_sf"/>
</dbReference>
<feature type="transmembrane region" description="Helical" evidence="8">
    <location>
        <begin position="343"/>
        <end position="362"/>
    </location>
</feature>
<evidence type="ECO:0000256" key="1">
    <source>
        <dbReference type="ARBA" id="ARBA00004651"/>
    </source>
</evidence>
<feature type="transmembrane region" description="Helical" evidence="8">
    <location>
        <begin position="283"/>
        <end position="300"/>
    </location>
</feature>
<evidence type="ECO:0000313" key="10">
    <source>
        <dbReference type="EMBL" id="RID89070.1"/>
    </source>
</evidence>
<keyword evidence="7 8" id="KW-0472">Membrane</keyword>
<feature type="transmembrane region" description="Helical" evidence="8">
    <location>
        <begin position="252"/>
        <end position="271"/>
    </location>
</feature>
<dbReference type="PANTHER" id="PTHR43271">
    <property type="entry name" value="BLL2771 PROTEIN"/>
    <property type="match status" value="1"/>
</dbReference>
<feature type="transmembrane region" description="Helical" evidence="8">
    <location>
        <begin position="50"/>
        <end position="68"/>
    </location>
</feature>
<comment type="caution">
    <text evidence="10">The sequence shown here is derived from an EMBL/GenBank/DDBJ whole genome shotgun (WGS) entry which is preliminary data.</text>
</comment>
<feature type="transmembrane region" description="Helical" evidence="8">
    <location>
        <begin position="12"/>
        <end position="30"/>
    </location>
</feature>
<evidence type="ECO:0000256" key="4">
    <source>
        <dbReference type="ARBA" id="ARBA00022475"/>
    </source>
</evidence>
<dbReference type="Proteomes" id="UP000266016">
    <property type="component" value="Unassembled WGS sequence"/>
</dbReference>
<evidence type="ECO:0000256" key="3">
    <source>
        <dbReference type="ARBA" id="ARBA00022448"/>
    </source>
</evidence>
<keyword evidence="6 8" id="KW-1133">Transmembrane helix</keyword>
<dbReference type="EMBL" id="QWVS01000002">
    <property type="protein sequence ID" value="RID89070.1"/>
    <property type="molecule type" value="Genomic_DNA"/>
</dbReference>
<evidence type="ECO:0000256" key="5">
    <source>
        <dbReference type="ARBA" id="ARBA00022692"/>
    </source>
</evidence>
<dbReference type="PROSITE" id="PS50850">
    <property type="entry name" value="MFS"/>
    <property type="match status" value="1"/>
</dbReference>
<evidence type="ECO:0000256" key="2">
    <source>
        <dbReference type="ARBA" id="ARBA00008335"/>
    </source>
</evidence>
<name>A0A398BMR9_9BACI</name>
<dbReference type="CDD" id="cd17324">
    <property type="entry name" value="MFS_NepI_like"/>
    <property type="match status" value="1"/>
</dbReference>
<proteinExistence type="inferred from homology"/>